<dbReference type="EMBL" id="KN847318">
    <property type="protein sequence ID" value="KIW58791.1"/>
    <property type="molecule type" value="Genomic_DNA"/>
</dbReference>
<accession>A0A0D2C1Y3</accession>
<dbReference type="Proteomes" id="UP000054342">
    <property type="component" value="Unassembled WGS sequence"/>
</dbReference>
<dbReference type="OrthoDB" id="1668230at2759"/>
<sequence>MPREILTGRHPYHEFEASANRSHLVEQLYQDNEFPDIINLPLGQLMQGCWHGTFNSMSEVLQALEAAKSMAIKAKDGATVTQVLRSYRLLARSVCSKK</sequence>
<name>A0A0D2C1Y3_9EURO</name>
<proteinExistence type="predicted"/>
<dbReference type="AlphaFoldDB" id="A0A0D2C1Y3"/>
<evidence type="ECO:0000313" key="1">
    <source>
        <dbReference type="EMBL" id="KIW58791.1"/>
    </source>
</evidence>
<reference evidence="1 2" key="1">
    <citation type="submission" date="2015-01" db="EMBL/GenBank/DDBJ databases">
        <title>The Genome Sequence of Exophiala xenobiotica CBS118157.</title>
        <authorList>
            <consortium name="The Broad Institute Genomics Platform"/>
            <person name="Cuomo C."/>
            <person name="de Hoog S."/>
            <person name="Gorbushina A."/>
            <person name="Stielow B."/>
            <person name="Teixiera M."/>
            <person name="Abouelleil A."/>
            <person name="Chapman S.B."/>
            <person name="Priest M."/>
            <person name="Young S.K."/>
            <person name="Wortman J."/>
            <person name="Nusbaum C."/>
            <person name="Birren B."/>
        </authorList>
    </citation>
    <scope>NUCLEOTIDE SEQUENCE [LARGE SCALE GENOMIC DNA]</scope>
    <source>
        <strain evidence="1 2">CBS 118157</strain>
    </source>
</reference>
<dbReference type="STRING" id="348802.A0A0D2C1Y3"/>
<gene>
    <name evidence="1" type="ORF">PV05_03288</name>
</gene>
<protein>
    <submittedName>
        <fullName evidence="1">Uncharacterized protein</fullName>
    </submittedName>
</protein>
<dbReference type="HOGENOM" id="CLU_2333623_0_0_1"/>
<organism evidence="1 2">
    <name type="scientific">Exophiala xenobiotica</name>
    <dbReference type="NCBI Taxonomy" id="348802"/>
    <lineage>
        <taxon>Eukaryota</taxon>
        <taxon>Fungi</taxon>
        <taxon>Dikarya</taxon>
        <taxon>Ascomycota</taxon>
        <taxon>Pezizomycotina</taxon>
        <taxon>Eurotiomycetes</taxon>
        <taxon>Chaetothyriomycetidae</taxon>
        <taxon>Chaetothyriales</taxon>
        <taxon>Herpotrichiellaceae</taxon>
        <taxon>Exophiala</taxon>
    </lineage>
</organism>
<dbReference type="GeneID" id="25325196"/>
<dbReference type="RefSeq" id="XP_013319375.1">
    <property type="nucleotide sequence ID" value="XM_013463921.1"/>
</dbReference>
<keyword evidence="2" id="KW-1185">Reference proteome</keyword>
<evidence type="ECO:0000313" key="2">
    <source>
        <dbReference type="Proteomes" id="UP000054342"/>
    </source>
</evidence>